<sequence length="511" mass="57182">MYIPKASGGLSTQLVRPLCRRSLPAGSRCLSADAQTPRKEGDISSVFVSLSGDGKAAPLDERFADQKKKLIAGRGDQLKRSWDRLLCKLRDEVETIEQRGSEIIPSISFRDIHTAPRSFHDELRKRGVAIIRGVVPEAEARGYKEEIEAYARANPGTKAFPPNDPQVYELYWSHPQVRARSHANMLETQRFLMSFWHSSESDAMISPVHPVTYADRLRIRQPGDAGFALGPHTDAGSVERWEDNGYGLGQVYQRIFEGRWEEYNPWEASCRLPVMSNLYDGAGACSMFRMFQGWLSMSHTGPNEGTLLVNPLLSMATAYILLRPFFVPINQPPADGSSRIAIDTFLEPSNWHLEERPSSKLEGATPGYSQELNSVLHPHLELQKTMVHVPQIGPGDYVAWHCDTIHAVDKVHKGTGDSSVLYIPACPVTEANIEYVKRQKNDFLKGIPPPDFPGGKGESEHIGRATVKDLQNYSNEQALRAFGFGKWNTKEENLNHGQRRVLKKANEILGL</sequence>
<evidence type="ECO:0000313" key="2">
    <source>
        <dbReference type="Proteomes" id="UP001220324"/>
    </source>
</evidence>
<dbReference type="Pfam" id="PF07350">
    <property type="entry name" value="Gig2-like"/>
    <property type="match status" value="1"/>
</dbReference>
<evidence type="ECO:0000313" key="1">
    <source>
        <dbReference type="EMBL" id="KAJ5541783.1"/>
    </source>
</evidence>
<dbReference type="Proteomes" id="UP001220324">
    <property type="component" value="Unassembled WGS sequence"/>
</dbReference>
<dbReference type="Gene3D" id="2.60.120.330">
    <property type="entry name" value="B-lactam Antibiotic, Isopenicillin N Synthase, Chain"/>
    <property type="match status" value="1"/>
</dbReference>
<dbReference type="AlphaFoldDB" id="A0AAD6CZG8"/>
<dbReference type="InterPro" id="IPR010856">
    <property type="entry name" value="Gig2-like"/>
</dbReference>
<comment type="caution">
    <text evidence="1">The sequence shown here is derived from an EMBL/GenBank/DDBJ whole genome shotgun (WGS) entry which is preliminary data.</text>
</comment>
<gene>
    <name evidence="1" type="ORF">N7494_006859</name>
</gene>
<reference evidence="1 2" key="1">
    <citation type="journal article" date="2023" name="IMA Fungus">
        <title>Comparative genomic study of the Penicillium genus elucidates a diverse pangenome and 15 lateral gene transfer events.</title>
        <authorList>
            <person name="Petersen C."/>
            <person name="Sorensen T."/>
            <person name="Nielsen M.R."/>
            <person name="Sondergaard T.E."/>
            <person name="Sorensen J.L."/>
            <person name="Fitzpatrick D.A."/>
            <person name="Frisvad J.C."/>
            <person name="Nielsen K.L."/>
        </authorList>
    </citation>
    <scope>NUCLEOTIDE SEQUENCE [LARGE SCALE GENOMIC DNA]</scope>
    <source>
        <strain evidence="1 2">IBT 35679</strain>
    </source>
</reference>
<dbReference type="EMBL" id="JAQIZZ010000005">
    <property type="protein sequence ID" value="KAJ5541783.1"/>
    <property type="molecule type" value="Genomic_DNA"/>
</dbReference>
<dbReference type="PANTHER" id="PTHR30613:SF1">
    <property type="entry name" value="DUF1479 DOMAIN PROTEIN (AFU_ORTHOLOGUE AFUA_5G09280)"/>
    <property type="match status" value="1"/>
</dbReference>
<proteinExistence type="predicted"/>
<protein>
    <recommendedName>
        <fullName evidence="3">DUF1479 domain protein</fullName>
    </recommendedName>
</protein>
<dbReference type="InterPro" id="IPR027443">
    <property type="entry name" value="IPNS-like_sf"/>
</dbReference>
<name>A0AAD6CZG8_9EURO</name>
<organism evidence="1 2">
    <name type="scientific">Penicillium frequentans</name>
    <dbReference type="NCBI Taxonomy" id="3151616"/>
    <lineage>
        <taxon>Eukaryota</taxon>
        <taxon>Fungi</taxon>
        <taxon>Dikarya</taxon>
        <taxon>Ascomycota</taxon>
        <taxon>Pezizomycotina</taxon>
        <taxon>Eurotiomycetes</taxon>
        <taxon>Eurotiomycetidae</taxon>
        <taxon>Eurotiales</taxon>
        <taxon>Aspergillaceae</taxon>
        <taxon>Penicillium</taxon>
    </lineage>
</organism>
<dbReference type="SUPFAM" id="SSF51197">
    <property type="entry name" value="Clavaminate synthase-like"/>
    <property type="match status" value="1"/>
</dbReference>
<dbReference type="PANTHER" id="PTHR30613">
    <property type="entry name" value="UNCHARACTERIZED PROTEIN YBIU-RELATED"/>
    <property type="match status" value="1"/>
</dbReference>
<accession>A0AAD6CZG8</accession>
<keyword evidence="2" id="KW-1185">Reference proteome</keyword>
<evidence type="ECO:0008006" key="3">
    <source>
        <dbReference type="Google" id="ProtNLM"/>
    </source>
</evidence>